<proteinExistence type="predicted"/>
<gene>
    <name evidence="1" type="ORF">FBEOM_2583</name>
</gene>
<dbReference type="EMBL" id="PVQB02000090">
    <property type="protein sequence ID" value="KAF4343441.1"/>
    <property type="molecule type" value="Genomic_DNA"/>
</dbReference>
<reference evidence="1" key="2">
    <citation type="submission" date="2020-02" db="EMBL/GenBank/DDBJ databases">
        <title>Identification and distribution of gene clusters putatively required for synthesis of sphingolipid metabolism inhibitors in phylogenetically diverse species of the filamentous fungus Fusarium.</title>
        <authorList>
            <person name="Kim H.-S."/>
            <person name="Busman M."/>
            <person name="Brown D.W."/>
            <person name="Divon H."/>
            <person name="Uhlig S."/>
            <person name="Proctor R.H."/>
        </authorList>
    </citation>
    <scope>NUCLEOTIDE SEQUENCE</scope>
    <source>
        <strain evidence="1">NRRL 25174</strain>
    </source>
</reference>
<dbReference type="PANTHER" id="PTHR42044">
    <property type="entry name" value="DUF676 DOMAIN-CONTAINING PROTEIN-RELATED"/>
    <property type="match status" value="1"/>
</dbReference>
<reference evidence="1" key="1">
    <citation type="journal article" date="2017" name="Mycologia">
        <title>Fusarium algeriense, sp. nov., a novel toxigenic crown rot pathogen of durum wheat from Algeria is nested in the Fusarium burgessii species complex.</title>
        <authorList>
            <person name="Laraba I."/>
            <person name="Keddad A."/>
            <person name="Boureghda H."/>
            <person name="Abdallah N."/>
            <person name="Vaughan M.M."/>
            <person name="Proctor R.H."/>
            <person name="Busman M."/>
            <person name="O'Donnell K."/>
        </authorList>
    </citation>
    <scope>NUCLEOTIDE SEQUENCE</scope>
    <source>
        <strain evidence="1">NRRL 25174</strain>
    </source>
</reference>
<dbReference type="Proteomes" id="UP000730481">
    <property type="component" value="Unassembled WGS sequence"/>
</dbReference>
<dbReference type="PANTHER" id="PTHR42044:SF2">
    <property type="entry name" value="DUF676 DOMAIN-CONTAINING PROTEIN"/>
    <property type="match status" value="1"/>
</dbReference>
<protein>
    <submittedName>
        <fullName evidence="1">Uncharacterized protein</fullName>
    </submittedName>
</protein>
<organism evidence="1 2">
    <name type="scientific">Fusarium beomiforme</name>
    <dbReference type="NCBI Taxonomy" id="44412"/>
    <lineage>
        <taxon>Eukaryota</taxon>
        <taxon>Fungi</taxon>
        <taxon>Dikarya</taxon>
        <taxon>Ascomycota</taxon>
        <taxon>Pezizomycotina</taxon>
        <taxon>Sordariomycetes</taxon>
        <taxon>Hypocreomycetidae</taxon>
        <taxon>Hypocreales</taxon>
        <taxon>Nectriaceae</taxon>
        <taxon>Fusarium</taxon>
        <taxon>Fusarium burgessii species complex</taxon>
    </lineage>
</organism>
<accession>A0A9P5ARQ6</accession>
<name>A0A9P5ARQ6_9HYPO</name>
<evidence type="ECO:0000313" key="2">
    <source>
        <dbReference type="Proteomes" id="UP000730481"/>
    </source>
</evidence>
<dbReference type="OrthoDB" id="202545at2759"/>
<dbReference type="AlphaFoldDB" id="A0A9P5ARQ6"/>
<comment type="caution">
    <text evidence="1">The sequence shown here is derived from an EMBL/GenBank/DDBJ whole genome shotgun (WGS) entry which is preliminary data.</text>
</comment>
<keyword evidence="2" id="KW-1185">Reference proteome</keyword>
<sequence>MSYPTRPSLRNQDVGECYILVKNALLDDQKKKVIFILHSQSGIEDGMIINWLLAEMPLAKMQNLEVYTFGNLANHFSNPYRGNDTRSPVIPHIEHDNENRFAGKVFINRGGGHQLNQNYLNDMFPMGKSLYKTREARVGDFMHRKVRGRKDGAIKETIKAELPLGFVLTGDEGSKNGIMKPDDVPRMGDLSRLWKYRNGQLPGSLKSVLTDGM</sequence>
<evidence type="ECO:0000313" key="1">
    <source>
        <dbReference type="EMBL" id="KAF4343441.1"/>
    </source>
</evidence>